<evidence type="ECO:0000256" key="2">
    <source>
        <dbReference type="ARBA" id="ARBA00006136"/>
    </source>
</evidence>
<evidence type="ECO:0000256" key="7">
    <source>
        <dbReference type="ARBA" id="ARBA00023274"/>
    </source>
</evidence>
<reference evidence="12" key="1">
    <citation type="submission" date="2025-08" db="UniProtKB">
        <authorList>
            <consortium name="Ensembl"/>
        </authorList>
    </citation>
    <scope>IDENTIFICATION</scope>
</reference>
<evidence type="ECO:0000256" key="3">
    <source>
        <dbReference type="ARBA" id="ARBA00022553"/>
    </source>
</evidence>
<evidence type="ECO:0000313" key="13">
    <source>
        <dbReference type="Proteomes" id="UP000472275"/>
    </source>
</evidence>
<evidence type="ECO:0000256" key="9">
    <source>
        <dbReference type="ARBA" id="ARBA00035130"/>
    </source>
</evidence>
<sequence length="264" mass="28915">MTSHTPPHPGCPPALQHPGSTQGHPAPPVPLPGSALGVSGERRYRGEGEIGGLGGVPNPSPPPPKNPHPSPPPPSTEYRVTYGNKPVWLGYRRNHKGAIPPQRTRKACLRKGKPVGNPCPICRDRNLHVDFRNVKLLNQFICPHSGVVFHPTHTGVCMKQHKLLTKAIEQAQDHGLLWLQVPYVPVPRDDFSNQHPAVGKTPPAPVLAPGRPWYPWYEWQPPPAAAVARMRRLYKDYLKEETAPPAAGTPPDNPSTPSVEHRGE</sequence>
<dbReference type="AlphaFoldDB" id="A0A663F3K5"/>
<evidence type="ECO:0000256" key="4">
    <source>
        <dbReference type="ARBA" id="ARBA00022946"/>
    </source>
</evidence>
<evidence type="ECO:0000256" key="11">
    <source>
        <dbReference type="SAM" id="MobiDB-lite"/>
    </source>
</evidence>
<organism evidence="12 13">
    <name type="scientific">Aquila chrysaetos chrysaetos</name>
    <dbReference type="NCBI Taxonomy" id="223781"/>
    <lineage>
        <taxon>Eukaryota</taxon>
        <taxon>Metazoa</taxon>
        <taxon>Chordata</taxon>
        <taxon>Craniata</taxon>
        <taxon>Vertebrata</taxon>
        <taxon>Euteleostomi</taxon>
        <taxon>Archelosauria</taxon>
        <taxon>Archosauria</taxon>
        <taxon>Dinosauria</taxon>
        <taxon>Saurischia</taxon>
        <taxon>Theropoda</taxon>
        <taxon>Coelurosauria</taxon>
        <taxon>Aves</taxon>
        <taxon>Neognathae</taxon>
        <taxon>Neoaves</taxon>
        <taxon>Telluraves</taxon>
        <taxon>Accipitrimorphae</taxon>
        <taxon>Accipitriformes</taxon>
        <taxon>Accipitridae</taxon>
        <taxon>Accipitrinae</taxon>
        <taxon>Aquila</taxon>
    </lineage>
</organism>
<evidence type="ECO:0000256" key="8">
    <source>
        <dbReference type="ARBA" id="ARBA00032055"/>
    </source>
</evidence>
<protein>
    <recommendedName>
        <fullName evidence="9">Small ribosomal subunit protein mS40</fullName>
    </recommendedName>
    <alternativeName>
        <fullName evidence="8">28S ribosomal protein S18-2, mitochondrial</fullName>
    </alternativeName>
    <alternativeName>
        <fullName evidence="10">28S ribosomal protein S18b, mitochondrial</fullName>
    </alternativeName>
</protein>
<dbReference type="GO" id="GO:0032543">
    <property type="term" value="P:mitochondrial translation"/>
    <property type="evidence" value="ECO:0007669"/>
    <property type="project" value="InterPro"/>
</dbReference>
<dbReference type="PANTHER" id="PTHR13329:SF2">
    <property type="entry name" value="SMALL RIBOSOMAL SUBUNIT PROTEIN MS40"/>
    <property type="match status" value="1"/>
</dbReference>
<evidence type="ECO:0000256" key="5">
    <source>
        <dbReference type="ARBA" id="ARBA00022980"/>
    </source>
</evidence>
<dbReference type="GO" id="GO:0005763">
    <property type="term" value="C:mitochondrial small ribosomal subunit"/>
    <property type="evidence" value="ECO:0007669"/>
    <property type="project" value="Ensembl"/>
</dbReference>
<comment type="similarity">
    <text evidence="2">Belongs to the bacterial ribosomal protein bS18 family. Mitochondrion-specific ribosomal protein mS40 subfamily.</text>
</comment>
<keyword evidence="13" id="KW-1185">Reference proteome</keyword>
<comment type="subcellular location">
    <subcellularLocation>
        <location evidence="1">Mitochondrion</location>
    </subcellularLocation>
</comment>
<keyword evidence="4" id="KW-0809">Transit peptide</keyword>
<dbReference type="GO" id="GO:0005654">
    <property type="term" value="C:nucleoplasm"/>
    <property type="evidence" value="ECO:0007669"/>
    <property type="project" value="Ensembl"/>
</dbReference>
<feature type="compositionally biased region" description="Pro residues" evidence="11">
    <location>
        <begin position="1"/>
        <end position="12"/>
    </location>
</feature>
<accession>A0A663F3K5</accession>
<feature type="region of interest" description="Disordered" evidence="11">
    <location>
        <begin position="241"/>
        <end position="264"/>
    </location>
</feature>
<evidence type="ECO:0000256" key="6">
    <source>
        <dbReference type="ARBA" id="ARBA00023128"/>
    </source>
</evidence>
<proteinExistence type="inferred from homology"/>
<dbReference type="InterPro" id="IPR036870">
    <property type="entry name" value="Ribosomal_bS18_sf"/>
</dbReference>
<dbReference type="SUPFAM" id="SSF46911">
    <property type="entry name" value="Ribosomal protein S18"/>
    <property type="match status" value="1"/>
</dbReference>
<dbReference type="Ensembl" id="ENSACCT00020019981.1">
    <property type="protein sequence ID" value="ENSACCP00020019144.1"/>
    <property type="gene ID" value="ENSACCG00020013165.1"/>
</dbReference>
<dbReference type="GeneTree" id="ENSGT00390000010554"/>
<dbReference type="Proteomes" id="UP000472275">
    <property type="component" value="Unassembled WGS sequence"/>
</dbReference>
<name>A0A663F3K5_AQUCH</name>
<keyword evidence="3" id="KW-0597">Phosphoprotein</keyword>
<dbReference type="InterPro" id="IPR001648">
    <property type="entry name" value="Ribosomal_bS18"/>
</dbReference>
<dbReference type="GO" id="GO:0030054">
    <property type="term" value="C:cell junction"/>
    <property type="evidence" value="ECO:0007669"/>
    <property type="project" value="Ensembl"/>
</dbReference>
<dbReference type="FunFam" id="4.10.640.10:FF:000008">
    <property type="entry name" value="28S ribosomal protein S18b, mitochondrial"/>
    <property type="match status" value="1"/>
</dbReference>
<evidence type="ECO:0000313" key="12">
    <source>
        <dbReference type="Ensembl" id="ENSACCP00020019144.1"/>
    </source>
</evidence>
<evidence type="ECO:0000256" key="10">
    <source>
        <dbReference type="ARBA" id="ARBA00035515"/>
    </source>
</evidence>
<keyword evidence="5" id="KW-0689">Ribosomal protein</keyword>
<dbReference type="InterPro" id="IPR040054">
    <property type="entry name" value="MRPS18B"/>
</dbReference>
<gene>
    <name evidence="12" type="primary">MRPS18B</name>
</gene>
<feature type="region of interest" description="Disordered" evidence="11">
    <location>
        <begin position="1"/>
        <end position="76"/>
    </location>
</feature>
<keyword evidence="6" id="KW-0496">Mitochondrion</keyword>
<dbReference type="InParanoid" id="A0A663F3K5"/>
<dbReference type="Gene3D" id="4.10.640.10">
    <property type="entry name" value="Ribosomal protein S18"/>
    <property type="match status" value="1"/>
</dbReference>
<keyword evidence="7" id="KW-0687">Ribonucleoprotein</keyword>
<feature type="compositionally biased region" description="Pro residues" evidence="11">
    <location>
        <begin position="58"/>
        <end position="75"/>
    </location>
</feature>
<reference evidence="12" key="2">
    <citation type="submission" date="2025-09" db="UniProtKB">
        <authorList>
            <consortium name="Ensembl"/>
        </authorList>
    </citation>
    <scope>IDENTIFICATION</scope>
</reference>
<dbReference type="Pfam" id="PF01084">
    <property type="entry name" value="Ribosomal_S18"/>
    <property type="match status" value="1"/>
</dbReference>
<dbReference type="PANTHER" id="PTHR13329">
    <property type="entry name" value="MITOCHONDRIAL RIBOSOMAL PROTEIN S18B"/>
    <property type="match status" value="1"/>
</dbReference>
<evidence type="ECO:0000256" key="1">
    <source>
        <dbReference type="ARBA" id="ARBA00004173"/>
    </source>
</evidence>
<dbReference type="GO" id="GO:0003735">
    <property type="term" value="F:structural constituent of ribosome"/>
    <property type="evidence" value="ECO:0007669"/>
    <property type="project" value="InterPro"/>
</dbReference>